<gene>
    <name evidence="2" type="ORF">LCGC14_1204980</name>
</gene>
<organism evidence="2">
    <name type="scientific">marine sediment metagenome</name>
    <dbReference type="NCBI Taxonomy" id="412755"/>
    <lineage>
        <taxon>unclassified sequences</taxon>
        <taxon>metagenomes</taxon>
        <taxon>ecological metagenomes</taxon>
    </lineage>
</organism>
<comment type="caution">
    <text evidence="2">The sequence shown here is derived from an EMBL/GenBank/DDBJ whole genome shotgun (WGS) entry which is preliminary data.</text>
</comment>
<feature type="transmembrane region" description="Helical" evidence="1">
    <location>
        <begin position="21"/>
        <end position="37"/>
    </location>
</feature>
<keyword evidence="1" id="KW-0472">Membrane</keyword>
<name>A0A0F9LK86_9ZZZZ</name>
<reference evidence="2" key="1">
    <citation type="journal article" date="2015" name="Nature">
        <title>Complex archaea that bridge the gap between prokaryotes and eukaryotes.</title>
        <authorList>
            <person name="Spang A."/>
            <person name="Saw J.H."/>
            <person name="Jorgensen S.L."/>
            <person name="Zaremba-Niedzwiedzka K."/>
            <person name="Martijn J."/>
            <person name="Lind A.E."/>
            <person name="van Eijk R."/>
            <person name="Schleper C."/>
            <person name="Guy L."/>
            <person name="Ettema T.J."/>
        </authorList>
    </citation>
    <scope>NUCLEOTIDE SEQUENCE</scope>
</reference>
<keyword evidence="1" id="KW-0812">Transmembrane</keyword>
<protein>
    <submittedName>
        <fullName evidence="2">Uncharacterized protein</fullName>
    </submittedName>
</protein>
<keyword evidence="1" id="KW-1133">Transmembrane helix</keyword>
<proteinExistence type="predicted"/>
<evidence type="ECO:0000313" key="2">
    <source>
        <dbReference type="EMBL" id="KKM93768.1"/>
    </source>
</evidence>
<dbReference type="AlphaFoldDB" id="A0A0F9LK86"/>
<sequence>MNDNVRKRVEHHKPFIYKLNYMVYTCIVTCIMFYLYVTGYGGAMPPQGTFDDYLADFWIFITTGFLAPILSALITGYIIKKRRSTDGK</sequence>
<evidence type="ECO:0000256" key="1">
    <source>
        <dbReference type="SAM" id="Phobius"/>
    </source>
</evidence>
<dbReference type="EMBL" id="LAZR01006223">
    <property type="protein sequence ID" value="KKM93768.1"/>
    <property type="molecule type" value="Genomic_DNA"/>
</dbReference>
<accession>A0A0F9LK86</accession>
<feature type="transmembrane region" description="Helical" evidence="1">
    <location>
        <begin position="57"/>
        <end position="79"/>
    </location>
</feature>